<proteinExistence type="inferred from homology"/>
<dbReference type="InterPro" id="IPR041562">
    <property type="entry name" value="MCM_lid"/>
</dbReference>
<keyword evidence="5 11" id="KW-0547">Nucleotide-binding</keyword>
<dbReference type="GO" id="GO:0097373">
    <property type="term" value="C:MCM core complex"/>
    <property type="evidence" value="ECO:0007669"/>
    <property type="project" value="UniProtKB-ARBA"/>
</dbReference>
<feature type="domain" description="MCM C-terminal AAA(+) ATPase" evidence="13">
    <location>
        <begin position="594"/>
        <end position="802"/>
    </location>
</feature>
<evidence type="ECO:0000256" key="2">
    <source>
        <dbReference type="ARBA" id="ARBA00008010"/>
    </source>
</evidence>
<dbReference type="Gene3D" id="2.40.50.140">
    <property type="entry name" value="Nucleic acid-binding proteins"/>
    <property type="match status" value="1"/>
</dbReference>
<feature type="compositionally biased region" description="Low complexity" evidence="12">
    <location>
        <begin position="108"/>
        <end position="118"/>
    </location>
</feature>
<dbReference type="Gene3D" id="3.30.1640.10">
    <property type="entry name" value="mini-chromosome maintenance (MCM) complex, chain A, domain 1"/>
    <property type="match status" value="1"/>
</dbReference>
<dbReference type="Pfam" id="PF14551">
    <property type="entry name" value="MCM_N"/>
    <property type="match status" value="1"/>
</dbReference>
<evidence type="ECO:0000256" key="5">
    <source>
        <dbReference type="ARBA" id="ARBA00022741"/>
    </source>
</evidence>
<dbReference type="Pfam" id="PF21128">
    <property type="entry name" value="WHD_MCM4"/>
    <property type="match status" value="1"/>
</dbReference>
<evidence type="ECO:0000256" key="4">
    <source>
        <dbReference type="ARBA" id="ARBA00022705"/>
    </source>
</evidence>
<dbReference type="GO" id="GO:0003697">
    <property type="term" value="F:single-stranded DNA binding"/>
    <property type="evidence" value="ECO:0007669"/>
    <property type="project" value="TreeGrafter"/>
</dbReference>
<feature type="compositionally biased region" description="Basic residues" evidence="12">
    <location>
        <begin position="1"/>
        <end position="10"/>
    </location>
</feature>
<dbReference type="Pfam" id="PF00493">
    <property type="entry name" value="MCM"/>
    <property type="match status" value="1"/>
</dbReference>
<dbReference type="Pfam" id="PF17207">
    <property type="entry name" value="MCM_OB"/>
    <property type="match status" value="1"/>
</dbReference>
<dbReference type="GO" id="GO:0043596">
    <property type="term" value="C:nuclear replication fork"/>
    <property type="evidence" value="ECO:0007669"/>
    <property type="project" value="UniProtKB-ARBA"/>
</dbReference>
<protein>
    <recommendedName>
        <fullName evidence="3">DNA helicase</fullName>
        <ecNumber evidence="3">3.6.4.12</ecNumber>
    </recommendedName>
</protein>
<dbReference type="SMART" id="SM00350">
    <property type="entry name" value="MCM"/>
    <property type="match status" value="1"/>
</dbReference>
<dbReference type="OrthoDB" id="10251574at2759"/>
<name>A0A6A5QK19_AMPQU</name>
<keyword evidence="6" id="KW-0378">Hydrolase</keyword>
<dbReference type="FunFam" id="2.20.28.10:FF:000003">
    <property type="entry name" value="DNA helicase"/>
    <property type="match status" value="1"/>
</dbReference>
<dbReference type="SUPFAM" id="SSF52540">
    <property type="entry name" value="P-loop containing nucleoside triphosphate hydrolases"/>
    <property type="match status" value="1"/>
</dbReference>
<dbReference type="InterPro" id="IPR018525">
    <property type="entry name" value="MCM_CS"/>
</dbReference>
<dbReference type="GO" id="GO:0005656">
    <property type="term" value="C:nuclear pre-replicative complex"/>
    <property type="evidence" value="ECO:0007669"/>
    <property type="project" value="UniProtKB-ARBA"/>
</dbReference>
<gene>
    <name evidence="14" type="ORF">BDU57DRAFT_515752</name>
</gene>
<organism evidence="14 15">
    <name type="scientific">Ampelomyces quisqualis</name>
    <name type="common">Powdery mildew agent</name>
    <dbReference type="NCBI Taxonomy" id="50730"/>
    <lineage>
        <taxon>Eukaryota</taxon>
        <taxon>Fungi</taxon>
        <taxon>Dikarya</taxon>
        <taxon>Ascomycota</taxon>
        <taxon>Pezizomycotina</taxon>
        <taxon>Dothideomycetes</taxon>
        <taxon>Pleosporomycetidae</taxon>
        <taxon>Pleosporales</taxon>
        <taxon>Pleosporineae</taxon>
        <taxon>Phaeosphaeriaceae</taxon>
        <taxon>Ampelomyces</taxon>
    </lineage>
</organism>
<dbReference type="AlphaFoldDB" id="A0A6A5QK19"/>
<dbReference type="GO" id="GO:0016787">
    <property type="term" value="F:hydrolase activity"/>
    <property type="evidence" value="ECO:0007669"/>
    <property type="project" value="UniProtKB-KW"/>
</dbReference>
<dbReference type="InterPro" id="IPR012340">
    <property type="entry name" value="NA-bd_OB-fold"/>
</dbReference>
<dbReference type="InterPro" id="IPR031327">
    <property type="entry name" value="MCM"/>
</dbReference>
<evidence type="ECO:0000256" key="12">
    <source>
        <dbReference type="SAM" id="MobiDB-lite"/>
    </source>
</evidence>
<evidence type="ECO:0000256" key="3">
    <source>
        <dbReference type="ARBA" id="ARBA00012551"/>
    </source>
</evidence>
<evidence type="ECO:0000313" key="14">
    <source>
        <dbReference type="EMBL" id="KAF1915945.1"/>
    </source>
</evidence>
<dbReference type="SUPFAM" id="SSF50249">
    <property type="entry name" value="Nucleic acid-binding proteins"/>
    <property type="match status" value="1"/>
</dbReference>
<dbReference type="Gene3D" id="3.40.50.300">
    <property type="entry name" value="P-loop containing nucleotide triphosphate hydrolases"/>
    <property type="match status" value="1"/>
</dbReference>
<keyword evidence="7" id="KW-0347">Helicase</keyword>
<dbReference type="GO" id="GO:0005524">
    <property type="term" value="F:ATP binding"/>
    <property type="evidence" value="ECO:0007669"/>
    <property type="project" value="UniProtKB-KW"/>
</dbReference>
<keyword evidence="10" id="KW-0539">Nucleus</keyword>
<dbReference type="GO" id="GO:0042555">
    <property type="term" value="C:MCM complex"/>
    <property type="evidence" value="ECO:0007669"/>
    <property type="project" value="InterPro"/>
</dbReference>
<dbReference type="InterPro" id="IPR001208">
    <property type="entry name" value="MCM_dom"/>
</dbReference>
<evidence type="ECO:0000256" key="7">
    <source>
        <dbReference type="ARBA" id="ARBA00022806"/>
    </source>
</evidence>
<dbReference type="GO" id="GO:0031261">
    <property type="term" value="C:DNA replication preinitiation complex"/>
    <property type="evidence" value="ECO:0007669"/>
    <property type="project" value="UniProtKB-ARBA"/>
</dbReference>
<dbReference type="PROSITE" id="PS50051">
    <property type="entry name" value="MCM_2"/>
    <property type="match status" value="1"/>
</dbReference>
<dbReference type="GO" id="GO:1902975">
    <property type="term" value="P:mitotic DNA replication initiation"/>
    <property type="evidence" value="ECO:0007669"/>
    <property type="project" value="TreeGrafter"/>
</dbReference>
<accession>A0A6A5QK19</accession>
<keyword evidence="9 11" id="KW-0238">DNA-binding</keyword>
<keyword evidence="8 11" id="KW-0067">ATP-binding</keyword>
<dbReference type="FunFam" id="3.40.50.300:FF:000217">
    <property type="entry name" value="DNA helicase"/>
    <property type="match status" value="1"/>
</dbReference>
<comment type="subcellular location">
    <subcellularLocation>
        <location evidence="1">Nucleus</location>
    </subcellularLocation>
</comment>
<dbReference type="PANTHER" id="PTHR11630:SF66">
    <property type="entry name" value="DNA REPLICATION LICENSING FACTOR MCM4"/>
    <property type="match status" value="1"/>
</dbReference>
<feature type="compositionally biased region" description="Low complexity" evidence="12">
    <location>
        <begin position="11"/>
        <end position="33"/>
    </location>
</feature>
<dbReference type="PANTHER" id="PTHR11630">
    <property type="entry name" value="DNA REPLICATION LICENSING FACTOR MCM FAMILY MEMBER"/>
    <property type="match status" value="1"/>
</dbReference>
<sequence>MSSPTKRRSQRTSASATPRRSARGAAPSSSPAPVGADEQLQAEASQASNRASQATPRHARLQSASTQSPLFFRSSPAHGSAPRAGNGAPESDDGGATPKASGMTVGDSSPIHYASSSSPGRARHAPHTDIRSSSSALFVRGSESAARNRRSDIHSDVFGASSATRRRRLFVDENGVPVPEEASDAATFSNLNPDTSDADVLGGNSSRVIWGTNVSLVDARHAMKDFLMNFQRKYRLIQDGELDEGMSLPADHPAMAREYVEMMKMMLELSITPLNLDARNLKSYPPTRKLWHQLQAYPNEIIPIMDVAIKDVMLELAEKKMAEMRVHLSQQQRGAPSRGRDASSLPPMLSSDAPTPGAPSPAPFADIPNWVSEVDQLTYNVRPFGLDNTINLRELNPGDMDKLVSVKGLVIRTTPIIPDMKDAFFKCSVCQHTVRVDIDRGKITEPTKCPRAVCESPNSMQIIHNRSGFANKQVIKLQETPDNVPDGQTPHSVSLCAYDELVDVCKAGDRVEITGIFKCNQVRINPRQRSVKNIFKTYVDALHIQKVDKKRMGIDASTIEQEMAEHAAGEVQETRKVSQEEEDKIKATAARADVYDLLSRSLAPSIWETEDVKKGILLQLFGGTNKQFEKGGSPKYRGDINVLLCGDPSTAKSQLLQYVHRIAPRGVYTSGKGSSAVGLTAYVTRDPETRQLVLESGALVLSDGGVCCIDEFDKMSDATRSVLHEVMEQQTVSIAKAGIITTLNARTSILASANPIGSKYDVSKTVPQNIDLPPTLLSRFDLVYLVLDRIDEQNDRRLARHLVGMYLEDTPDNASKAEIVPIEFLTAYISYARANCHPKITDSAQKALVDAYVAMRALGSDVRTQEKRITATTRQLESMIRLAEAHAKMRLSEEVTADDVNEAVRLIKSALKQAATDARTGLIDMSLLTEGTSSGDRRRKDDLKRAVLAAVDELGSAGQSVRMTDLVKKVREGASEQIENAEFLEVLRSVELEGQVQISGEGMRRMVKRVVGAF</sequence>
<comment type="similarity">
    <text evidence="2 11">Belongs to the MCM family.</text>
</comment>
<dbReference type="EMBL" id="ML979135">
    <property type="protein sequence ID" value="KAF1915945.1"/>
    <property type="molecule type" value="Genomic_DNA"/>
</dbReference>
<evidence type="ECO:0000313" key="15">
    <source>
        <dbReference type="Proteomes" id="UP000800096"/>
    </source>
</evidence>
<dbReference type="GO" id="GO:0000727">
    <property type="term" value="P:double-strand break repair via break-induced replication"/>
    <property type="evidence" value="ECO:0007669"/>
    <property type="project" value="TreeGrafter"/>
</dbReference>
<dbReference type="GO" id="GO:0006279">
    <property type="term" value="P:premeiotic DNA replication"/>
    <property type="evidence" value="ECO:0007669"/>
    <property type="project" value="UniProtKB-ARBA"/>
</dbReference>
<evidence type="ECO:0000256" key="8">
    <source>
        <dbReference type="ARBA" id="ARBA00022840"/>
    </source>
</evidence>
<dbReference type="InterPro" id="IPR027925">
    <property type="entry name" value="MCM_N"/>
</dbReference>
<dbReference type="PRINTS" id="PR01657">
    <property type="entry name" value="MCMFAMILY"/>
</dbReference>
<feature type="region of interest" description="Disordered" evidence="12">
    <location>
        <begin position="325"/>
        <end position="364"/>
    </location>
</feature>
<reference evidence="14" key="1">
    <citation type="journal article" date="2020" name="Stud. Mycol.">
        <title>101 Dothideomycetes genomes: a test case for predicting lifestyles and emergence of pathogens.</title>
        <authorList>
            <person name="Haridas S."/>
            <person name="Albert R."/>
            <person name="Binder M."/>
            <person name="Bloem J."/>
            <person name="Labutti K."/>
            <person name="Salamov A."/>
            <person name="Andreopoulos B."/>
            <person name="Baker S."/>
            <person name="Barry K."/>
            <person name="Bills G."/>
            <person name="Bluhm B."/>
            <person name="Cannon C."/>
            <person name="Castanera R."/>
            <person name="Culley D."/>
            <person name="Daum C."/>
            <person name="Ezra D."/>
            <person name="Gonzalez J."/>
            <person name="Henrissat B."/>
            <person name="Kuo A."/>
            <person name="Liang C."/>
            <person name="Lipzen A."/>
            <person name="Lutzoni F."/>
            <person name="Magnuson J."/>
            <person name="Mondo S."/>
            <person name="Nolan M."/>
            <person name="Ohm R."/>
            <person name="Pangilinan J."/>
            <person name="Park H.-J."/>
            <person name="Ramirez L."/>
            <person name="Alfaro M."/>
            <person name="Sun H."/>
            <person name="Tritt A."/>
            <person name="Yoshinaga Y."/>
            <person name="Zwiers L.-H."/>
            <person name="Turgeon B."/>
            <person name="Goodwin S."/>
            <person name="Spatafora J."/>
            <person name="Crous P."/>
            <person name="Grigoriev I."/>
        </authorList>
    </citation>
    <scope>NUCLEOTIDE SEQUENCE</scope>
    <source>
        <strain evidence="14">HMLAC05119</strain>
    </source>
</reference>
<dbReference type="InterPro" id="IPR008047">
    <property type="entry name" value="MCM_4"/>
</dbReference>
<evidence type="ECO:0000256" key="10">
    <source>
        <dbReference type="ARBA" id="ARBA00023242"/>
    </source>
</evidence>
<dbReference type="GO" id="GO:0017116">
    <property type="term" value="F:single-stranded DNA helicase activity"/>
    <property type="evidence" value="ECO:0007669"/>
    <property type="project" value="TreeGrafter"/>
</dbReference>
<dbReference type="Gene3D" id="2.20.28.10">
    <property type="match status" value="1"/>
</dbReference>
<dbReference type="Pfam" id="PF17855">
    <property type="entry name" value="MCM_lid"/>
    <property type="match status" value="1"/>
</dbReference>
<dbReference type="InterPro" id="IPR027417">
    <property type="entry name" value="P-loop_NTPase"/>
</dbReference>
<dbReference type="Proteomes" id="UP000800096">
    <property type="component" value="Unassembled WGS sequence"/>
</dbReference>
<evidence type="ECO:0000256" key="1">
    <source>
        <dbReference type="ARBA" id="ARBA00004123"/>
    </source>
</evidence>
<dbReference type="CDD" id="cd17755">
    <property type="entry name" value="MCM4"/>
    <property type="match status" value="1"/>
</dbReference>
<evidence type="ECO:0000259" key="13">
    <source>
        <dbReference type="PROSITE" id="PS50051"/>
    </source>
</evidence>
<dbReference type="GO" id="GO:0006271">
    <property type="term" value="P:DNA strand elongation involved in DNA replication"/>
    <property type="evidence" value="ECO:0007669"/>
    <property type="project" value="TreeGrafter"/>
</dbReference>
<feature type="region of interest" description="Disordered" evidence="12">
    <location>
        <begin position="1"/>
        <end position="138"/>
    </location>
</feature>
<keyword evidence="15" id="KW-1185">Reference proteome</keyword>
<feature type="compositionally biased region" description="Polar residues" evidence="12">
    <location>
        <begin position="42"/>
        <end position="55"/>
    </location>
</feature>
<evidence type="ECO:0000256" key="11">
    <source>
        <dbReference type="RuleBase" id="RU004070"/>
    </source>
</evidence>
<dbReference type="PRINTS" id="PR01660">
    <property type="entry name" value="MCMPROTEIN4"/>
</dbReference>
<dbReference type="InterPro" id="IPR033762">
    <property type="entry name" value="MCM_OB"/>
</dbReference>
<evidence type="ECO:0000256" key="6">
    <source>
        <dbReference type="ARBA" id="ARBA00022801"/>
    </source>
</evidence>
<evidence type="ECO:0000256" key="9">
    <source>
        <dbReference type="ARBA" id="ARBA00023125"/>
    </source>
</evidence>
<dbReference type="EC" id="3.6.4.12" evidence="3"/>
<keyword evidence="4" id="KW-0235">DNA replication</keyword>
<dbReference type="PROSITE" id="PS00847">
    <property type="entry name" value="MCM_1"/>
    <property type="match status" value="1"/>
</dbReference>